<feature type="transmembrane region" description="Helical" evidence="6">
    <location>
        <begin position="329"/>
        <end position="353"/>
    </location>
</feature>
<dbReference type="PANTHER" id="PTHR33406:SF13">
    <property type="entry name" value="MEMBRANE PROTEIN YDFJ"/>
    <property type="match status" value="1"/>
</dbReference>
<evidence type="ECO:0000256" key="4">
    <source>
        <dbReference type="ARBA" id="ARBA00022989"/>
    </source>
</evidence>
<name>A0ABR7RB11_9PROT</name>
<evidence type="ECO:0000256" key="6">
    <source>
        <dbReference type="SAM" id="Phobius"/>
    </source>
</evidence>
<evidence type="ECO:0000256" key="2">
    <source>
        <dbReference type="ARBA" id="ARBA00022475"/>
    </source>
</evidence>
<dbReference type="Proteomes" id="UP000603940">
    <property type="component" value="Unassembled WGS sequence"/>
</dbReference>
<dbReference type="RefSeq" id="WP_187779999.1">
    <property type="nucleotide sequence ID" value="NZ_JACTUZ010000107.1"/>
</dbReference>
<dbReference type="Gene3D" id="1.20.1640.10">
    <property type="entry name" value="Multidrug efflux transporter AcrB transmembrane domain"/>
    <property type="match status" value="2"/>
</dbReference>
<evidence type="ECO:0000256" key="3">
    <source>
        <dbReference type="ARBA" id="ARBA00022692"/>
    </source>
</evidence>
<feature type="transmembrane region" description="Helical" evidence="6">
    <location>
        <begin position="743"/>
        <end position="767"/>
    </location>
</feature>
<feature type="transmembrane region" description="Helical" evidence="6">
    <location>
        <begin position="716"/>
        <end position="736"/>
    </location>
</feature>
<gene>
    <name evidence="8" type="ORF">IBL25_18470</name>
</gene>
<evidence type="ECO:0000256" key="1">
    <source>
        <dbReference type="ARBA" id="ARBA00004651"/>
    </source>
</evidence>
<feature type="transmembrane region" description="Helical" evidence="6">
    <location>
        <begin position="831"/>
        <end position="852"/>
    </location>
</feature>
<feature type="transmembrane region" description="Helical" evidence="6">
    <location>
        <begin position="374"/>
        <end position="393"/>
    </location>
</feature>
<keyword evidence="3 6" id="KW-0812">Transmembrane</keyword>
<dbReference type="InterPro" id="IPR050545">
    <property type="entry name" value="Mycobact_MmpL"/>
</dbReference>
<dbReference type="EMBL" id="JACTUZ010000107">
    <property type="protein sequence ID" value="MBC9178933.1"/>
    <property type="molecule type" value="Genomic_DNA"/>
</dbReference>
<keyword evidence="5 6" id="KW-0472">Membrane</keyword>
<dbReference type="PANTHER" id="PTHR33406">
    <property type="entry name" value="MEMBRANE PROTEIN MJ1562-RELATED"/>
    <property type="match status" value="1"/>
</dbReference>
<evidence type="ECO:0000313" key="8">
    <source>
        <dbReference type="EMBL" id="MBC9178933.1"/>
    </source>
</evidence>
<feature type="transmembrane region" description="Helical" evidence="6">
    <location>
        <begin position="279"/>
        <end position="296"/>
    </location>
</feature>
<comment type="subcellular location">
    <subcellularLocation>
        <location evidence="1">Cell membrane</location>
        <topology evidence="1">Multi-pass membrane protein</topology>
    </subcellularLocation>
</comment>
<dbReference type="Pfam" id="PF03176">
    <property type="entry name" value="MMPL"/>
    <property type="match status" value="1"/>
</dbReference>
<keyword evidence="9" id="KW-1185">Reference proteome</keyword>
<feature type="transmembrane region" description="Helical" evidence="6">
    <location>
        <begin position="805"/>
        <end position="825"/>
    </location>
</feature>
<feature type="transmembrane region" description="Helical" evidence="6">
    <location>
        <begin position="773"/>
        <end position="793"/>
    </location>
</feature>
<dbReference type="InterPro" id="IPR000731">
    <property type="entry name" value="SSD"/>
</dbReference>
<reference evidence="8 9" key="1">
    <citation type="journal article" date="2009" name="Int. J. Syst. Evol. Microbiol.">
        <title>Transfer of Teichococcus ludipueritiae and Muricoccus roseus to the genus Roseomonas, as Roseomonas ludipueritiae comb. nov. and Roseomonas rosea comb. nov., respectively, and emended description of the genus Roseomonas.</title>
        <authorList>
            <person name="Sanchez-Porro C."/>
            <person name="Gallego V."/>
            <person name="Busse H.J."/>
            <person name="Kampfer P."/>
            <person name="Ventosa A."/>
        </authorList>
    </citation>
    <scope>NUCLEOTIDE SEQUENCE [LARGE SCALE GENOMIC DNA]</scope>
    <source>
        <strain evidence="8 9">DSM 14915</strain>
    </source>
</reference>
<feature type="transmembrane region" description="Helical" evidence="6">
    <location>
        <begin position="456"/>
        <end position="477"/>
    </location>
</feature>
<sequence>MFTQTSLTARIVAASIRRPWLTLLLALLLALGAGFYSVRHFALTADTAELISTDLPWRQDELAYEANFPQLHNLVVVVVDGATPELAESATARLAERLQAMPGLLHDVHRPDGGPFFNRHGLMLLPLEEVQAATEKLIEAQPFLGPLAADPSLRGVMGALGTVLRGVEMGQASLGDIARPLSALAETFTRVVEGQPAFFSWQNLFSDQQAGTRVLRRFILTRPELDYSDLQPGTRATDAIRAAARELGLDPAHGVTVRLTGPVPMADEEFGTLAEGGELMGAAMLLALVAMLWLAVRSARLVGAILLTTLIGLVITAGLGLLVAGRFNLISVAFIPLFVGLGVDFGIQVCVRYRAERLGQADDRAALAAAGRGVGASLALAALATAVGFFAFLPTSFLGVSELGVIAGMGMVVAFLLSITLLPALVVLLRPRGEQAEVGWPALAPLEGWLHRRHRLVMGLGVAAALASLAVLPRLHFDFNPIHLRSQKAESIATLEDLMRDPDRTPNTISVLAPSLEAVDPLSARLAALPEVAQVVSLKSFIPEQQPEKLAAIADAADLLALTLNPPQVRSAPTDAEVVRAMIATAVALRTAAEQEQTPAAIAARRLATALDALAAGPATTRVALAEAVIPPLRTLLSQIRAMLDAGPVTAETLPPDLVADWVARDGRPLIQVFPRGDSNDNAVLQRFSAAVQAVAPDAVGAPISIQGAAGTIVTAFQQAGLLSGIAITLLLAMILRRVRDVLLTVLPVLLSGLLTLASCVVLGLPLNFANIIALPLLFGIGVAFNIYFVMAWRKGESRLLPSSLTRAILFSALTTATGFGNLWLSSHPGTASMGMLLMVSLFWVLVTTLLLQPALLAKPAR</sequence>
<feature type="transmembrane region" description="Helical" evidence="6">
    <location>
        <begin position="303"/>
        <end position="323"/>
    </location>
</feature>
<dbReference type="PROSITE" id="PS50156">
    <property type="entry name" value="SSD"/>
    <property type="match status" value="1"/>
</dbReference>
<keyword evidence="4 6" id="KW-1133">Transmembrane helix</keyword>
<organism evidence="8 9">
    <name type="scientific">Pseudoroseomonas ludipueritiae</name>
    <dbReference type="NCBI Taxonomy" id="198093"/>
    <lineage>
        <taxon>Bacteria</taxon>
        <taxon>Pseudomonadati</taxon>
        <taxon>Pseudomonadota</taxon>
        <taxon>Alphaproteobacteria</taxon>
        <taxon>Acetobacterales</taxon>
        <taxon>Acetobacteraceae</taxon>
        <taxon>Pseudoroseomonas</taxon>
    </lineage>
</organism>
<evidence type="ECO:0000313" key="9">
    <source>
        <dbReference type="Proteomes" id="UP000603940"/>
    </source>
</evidence>
<dbReference type="NCBIfam" id="TIGR03480">
    <property type="entry name" value="HpnN"/>
    <property type="match status" value="1"/>
</dbReference>
<keyword evidence="2" id="KW-1003">Cell membrane</keyword>
<evidence type="ECO:0000259" key="7">
    <source>
        <dbReference type="PROSITE" id="PS50156"/>
    </source>
</evidence>
<accession>A0ABR7RB11</accession>
<comment type="caution">
    <text evidence="8">The sequence shown here is derived from an EMBL/GenBank/DDBJ whole genome shotgun (WGS) entry which is preliminary data.</text>
</comment>
<protein>
    <submittedName>
        <fullName evidence="8">MMPL family transporter</fullName>
    </submittedName>
</protein>
<feature type="domain" description="SSD" evidence="7">
    <location>
        <begin position="305"/>
        <end position="428"/>
    </location>
</feature>
<dbReference type="SUPFAM" id="SSF82866">
    <property type="entry name" value="Multidrug efflux transporter AcrB transmembrane domain"/>
    <property type="match status" value="2"/>
</dbReference>
<dbReference type="InterPro" id="IPR017841">
    <property type="entry name" value="Hopanoid_biosynth_HpnN"/>
</dbReference>
<feature type="transmembrane region" description="Helical" evidence="6">
    <location>
        <begin position="405"/>
        <end position="429"/>
    </location>
</feature>
<dbReference type="InterPro" id="IPR004869">
    <property type="entry name" value="MMPL_dom"/>
</dbReference>
<evidence type="ECO:0000256" key="5">
    <source>
        <dbReference type="ARBA" id="ARBA00023136"/>
    </source>
</evidence>
<proteinExistence type="predicted"/>